<comment type="caution">
    <text evidence="1">The sequence shown here is derived from an EMBL/GenBank/DDBJ whole genome shotgun (WGS) entry which is preliminary data.</text>
</comment>
<organism evidence="1 2">
    <name type="scientific">candidate division WOR_3 bacterium SM23_60</name>
    <dbReference type="NCBI Taxonomy" id="1703780"/>
    <lineage>
        <taxon>Bacteria</taxon>
        <taxon>Bacteria division WOR-3</taxon>
    </lineage>
</organism>
<name>A0A0S8GGG5_UNCW3</name>
<protein>
    <submittedName>
        <fullName evidence="1">Uncharacterized protein</fullName>
    </submittedName>
</protein>
<dbReference type="Pfam" id="PF13174">
    <property type="entry name" value="TPR_6"/>
    <property type="match status" value="3"/>
</dbReference>
<reference evidence="1 2" key="1">
    <citation type="journal article" date="2015" name="Microbiome">
        <title>Genomic resolution of linkages in carbon, nitrogen, and sulfur cycling among widespread estuary sediment bacteria.</title>
        <authorList>
            <person name="Baker B.J."/>
            <person name="Lazar C.S."/>
            <person name="Teske A.P."/>
            <person name="Dick G.J."/>
        </authorList>
    </citation>
    <scope>NUCLEOTIDE SEQUENCE [LARGE SCALE GENOMIC DNA]</scope>
    <source>
        <strain evidence="1">SM23_60</strain>
    </source>
</reference>
<proteinExistence type="predicted"/>
<dbReference type="EMBL" id="LJUO01000078">
    <property type="protein sequence ID" value="KPK70925.1"/>
    <property type="molecule type" value="Genomic_DNA"/>
</dbReference>
<dbReference type="Gene3D" id="1.25.40.10">
    <property type="entry name" value="Tetratricopeptide repeat domain"/>
    <property type="match status" value="2"/>
</dbReference>
<dbReference type="SUPFAM" id="SSF48452">
    <property type="entry name" value="TPR-like"/>
    <property type="match status" value="1"/>
</dbReference>
<dbReference type="AlphaFoldDB" id="A0A0S8GGG5"/>
<evidence type="ECO:0000313" key="2">
    <source>
        <dbReference type="Proteomes" id="UP000051096"/>
    </source>
</evidence>
<dbReference type="Proteomes" id="UP000051096">
    <property type="component" value="Unassembled WGS sequence"/>
</dbReference>
<accession>A0A0S8GGG5</accession>
<dbReference type="InterPro" id="IPR019734">
    <property type="entry name" value="TPR_rpt"/>
</dbReference>
<evidence type="ECO:0000313" key="1">
    <source>
        <dbReference type="EMBL" id="KPK70925.1"/>
    </source>
</evidence>
<gene>
    <name evidence="1" type="ORF">AMJ87_08160</name>
</gene>
<sequence>MLLAILFLLSTDSTVDSLKALLAQRPQLPIVLELHNEYLTNQDFNSALQLLQLYETRFGPHDRVTVSLLLGDTYLFSGDILSARETYLRTVIRHPRSEYANNALEMLYLIETARDDTVALKRLGRALCFFQTQQYETAQDSLKQLLKTNTAPYAFYYLARVYEEQDDVPLAIGTLQELNETYPDHTIHSAYLYLAELYWRSDKSELAREILEEVVVGAPHSIYAVRAREMLSALNP</sequence>
<dbReference type="InterPro" id="IPR011990">
    <property type="entry name" value="TPR-like_helical_dom_sf"/>
</dbReference>